<evidence type="ECO:0000256" key="7">
    <source>
        <dbReference type="ARBA" id="ARBA00046278"/>
    </source>
</evidence>
<evidence type="ECO:0000256" key="4">
    <source>
        <dbReference type="ARBA" id="ARBA00023139"/>
    </source>
</evidence>
<dbReference type="InterPro" id="IPR042855">
    <property type="entry name" value="V_SNARE_CC"/>
</dbReference>
<dbReference type="SUPFAM" id="SSF64356">
    <property type="entry name" value="SNARE-like"/>
    <property type="match status" value="1"/>
</dbReference>
<evidence type="ECO:0000313" key="11">
    <source>
        <dbReference type="EMBL" id="KAL0478643.1"/>
    </source>
</evidence>
<proteinExistence type="inferred from homology"/>
<protein>
    <submittedName>
        <fullName evidence="11">Synaptobrevin</fullName>
    </submittedName>
</protein>
<dbReference type="CDD" id="cd14824">
    <property type="entry name" value="Longin"/>
    <property type="match status" value="1"/>
</dbReference>
<evidence type="ECO:0000256" key="3">
    <source>
        <dbReference type="ARBA" id="ARBA00023136"/>
    </source>
</evidence>
<dbReference type="PANTHER" id="PTHR45806:SF1">
    <property type="entry name" value="SYNAPTOBREVIN HOMOLOG YKT6"/>
    <property type="match status" value="1"/>
</dbReference>
<dbReference type="Proteomes" id="UP001431209">
    <property type="component" value="Unassembled WGS sequence"/>
</dbReference>
<evidence type="ECO:0000256" key="2">
    <source>
        <dbReference type="ARBA" id="ARBA00022481"/>
    </source>
</evidence>
<name>A0AAW2YNW6_9EUKA</name>
<dbReference type="AlphaFoldDB" id="A0AAW2YNW6"/>
<dbReference type="InterPro" id="IPR010908">
    <property type="entry name" value="Longin_dom"/>
</dbReference>
<evidence type="ECO:0000256" key="5">
    <source>
        <dbReference type="ARBA" id="ARBA00023288"/>
    </source>
</evidence>
<keyword evidence="4" id="KW-0564">Palmitate</keyword>
<keyword evidence="2" id="KW-0488">Methylation</keyword>
<keyword evidence="6" id="KW-0636">Prenylation</keyword>
<dbReference type="PROSITE" id="PS50892">
    <property type="entry name" value="V_SNARE"/>
    <property type="match status" value="1"/>
</dbReference>
<evidence type="ECO:0000256" key="1">
    <source>
        <dbReference type="ARBA" id="ARBA00008025"/>
    </source>
</evidence>
<keyword evidence="8" id="KW-0175">Coiled coil</keyword>
<evidence type="ECO:0000256" key="6">
    <source>
        <dbReference type="ARBA" id="ARBA00023289"/>
    </source>
</evidence>
<dbReference type="SMART" id="SM01270">
    <property type="entry name" value="Longin"/>
    <property type="match status" value="1"/>
</dbReference>
<dbReference type="GO" id="GO:0005794">
    <property type="term" value="C:Golgi apparatus"/>
    <property type="evidence" value="ECO:0007669"/>
    <property type="project" value="TreeGrafter"/>
</dbReference>
<gene>
    <name evidence="11" type="ORF">AKO1_008415</name>
</gene>
<dbReference type="SUPFAM" id="SSF58038">
    <property type="entry name" value="SNARE fusion complex"/>
    <property type="match status" value="1"/>
</dbReference>
<keyword evidence="12" id="KW-1185">Reference proteome</keyword>
<dbReference type="EMBL" id="JAOPGA020000451">
    <property type="protein sequence ID" value="KAL0478643.1"/>
    <property type="molecule type" value="Genomic_DNA"/>
</dbReference>
<accession>A0AAW2YNW6</accession>
<reference evidence="11 12" key="1">
    <citation type="submission" date="2024-03" db="EMBL/GenBank/DDBJ databases">
        <title>The Acrasis kona genome and developmental transcriptomes reveal deep origins of eukaryotic multicellular pathways.</title>
        <authorList>
            <person name="Sheikh S."/>
            <person name="Fu C.-J."/>
            <person name="Brown M.W."/>
            <person name="Baldauf S.L."/>
        </authorList>
    </citation>
    <scope>NUCLEOTIDE SEQUENCE [LARGE SCALE GENOMIC DNA]</scope>
    <source>
        <strain evidence="11 12">ATCC MYA-3509</strain>
    </source>
</reference>
<comment type="subcellular location">
    <subcellularLocation>
        <location evidence="7">Endomembrane system</location>
        <topology evidence="7">Lipid-anchor</topology>
        <orientation evidence="7">Cytoplasmic side</orientation>
    </subcellularLocation>
</comment>
<dbReference type="GO" id="GO:0006888">
    <property type="term" value="P:endoplasmic reticulum to Golgi vesicle-mediated transport"/>
    <property type="evidence" value="ECO:0007669"/>
    <property type="project" value="TreeGrafter"/>
</dbReference>
<dbReference type="Pfam" id="PF13774">
    <property type="entry name" value="Longin"/>
    <property type="match status" value="1"/>
</dbReference>
<feature type="domain" description="Longin" evidence="9">
    <location>
        <begin position="8"/>
        <end position="106"/>
    </location>
</feature>
<dbReference type="PROSITE" id="PS50859">
    <property type="entry name" value="LONGIN"/>
    <property type="match status" value="1"/>
</dbReference>
<comment type="caution">
    <text evidence="11">The sequence shown here is derived from an EMBL/GenBank/DDBJ whole genome shotgun (WGS) entry which is preliminary data.</text>
</comment>
<comment type="similarity">
    <text evidence="1">Belongs to the synaptobrevin family.</text>
</comment>
<dbReference type="PANTHER" id="PTHR45806">
    <property type="entry name" value="SYNAPTOBREVIN HOMOLOG YKT6"/>
    <property type="match status" value="1"/>
</dbReference>
<keyword evidence="5" id="KW-0449">Lipoprotein</keyword>
<evidence type="ECO:0000313" key="12">
    <source>
        <dbReference type="Proteomes" id="UP001431209"/>
    </source>
</evidence>
<dbReference type="InterPro" id="IPR011012">
    <property type="entry name" value="Longin-like_dom_sf"/>
</dbReference>
<keyword evidence="3" id="KW-0472">Membrane</keyword>
<evidence type="ECO:0000256" key="8">
    <source>
        <dbReference type="PROSITE-ProRule" id="PRU00290"/>
    </source>
</evidence>
<dbReference type="Gene3D" id="1.20.5.110">
    <property type="match status" value="1"/>
</dbReference>
<evidence type="ECO:0000259" key="10">
    <source>
        <dbReference type="PROSITE" id="PS50892"/>
    </source>
</evidence>
<organism evidence="11 12">
    <name type="scientific">Acrasis kona</name>
    <dbReference type="NCBI Taxonomy" id="1008807"/>
    <lineage>
        <taxon>Eukaryota</taxon>
        <taxon>Discoba</taxon>
        <taxon>Heterolobosea</taxon>
        <taxon>Tetramitia</taxon>
        <taxon>Eutetramitia</taxon>
        <taxon>Acrasidae</taxon>
        <taxon>Acrasis</taxon>
    </lineage>
</organism>
<dbReference type="GO" id="GO:0005484">
    <property type="term" value="F:SNAP receptor activity"/>
    <property type="evidence" value="ECO:0007669"/>
    <property type="project" value="TreeGrafter"/>
</dbReference>
<dbReference type="Pfam" id="PF00957">
    <property type="entry name" value="Synaptobrevin"/>
    <property type="match status" value="1"/>
</dbReference>
<feature type="domain" description="V-SNARE coiled-coil homology" evidence="10">
    <location>
        <begin position="147"/>
        <end position="206"/>
    </location>
</feature>
<sequence>MVKIYSLMLLKMNKATNKPIVLCNHIDTGSSWSTWMFSNAIADMAKFLSKLLCEKTQPGCRQQVEKDELVAYVHKRDDGLTCVLVTDKDYPYRVAFDIVRKTMTDFGDYTQKEGTYSKANTENFYSAYNNTLKQTVDLYQDPTKGDNILKVKKELDETKEVLHQTLEKLLDRGESLDELVQKSEELESSTIEFYKRTKDTKCCIIL</sequence>
<evidence type="ECO:0000259" key="9">
    <source>
        <dbReference type="PROSITE" id="PS50859"/>
    </source>
</evidence>
<dbReference type="Gene3D" id="3.30.450.50">
    <property type="entry name" value="Longin domain"/>
    <property type="match status" value="1"/>
</dbReference>